<accession>A0A5C8ZDT0</accession>
<dbReference type="EMBL" id="VKAC01000007">
    <property type="protein sequence ID" value="TXR55654.1"/>
    <property type="molecule type" value="Genomic_DNA"/>
</dbReference>
<proteinExistence type="predicted"/>
<dbReference type="Proteomes" id="UP000321234">
    <property type="component" value="Unassembled WGS sequence"/>
</dbReference>
<comment type="caution">
    <text evidence="3">The sequence shown here is derived from an EMBL/GenBank/DDBJ whole genome shotgun (WGS) entry which is preliminary data.</text>
</comment>
<dbReference type="AlphaFoldDB" id="A0A5C8ZDT0"/>
<dbReference type="RefSeq" id="WP_147926710.1">
    <property type="nucleotide sequence ID" value="NZ_VKAC01000007.1"/>
</dbReference>
<feature type="signal peptide" evidence="2">
    <location>
        <begin position="1"/>
        <end position="24"/>
    </location>
</feature>
<feature type="chain" id="PRO_5038882929" evidence="2">
    <location>
        <begin position="25"/>
        <end position="696"/>
    </location>
</feature>
<evidence type="ECO:0000256" key="1">
    <source>
        <dbReference type="SAM" id="MobiDB-lite"/>
    </source>
</evidence>
<evidence type="ECO:0000313" key="4">
    <source>
        <dbReference type="Proteomes" id="UP000321234"/>
    </source>
</evidence>
<evidence type="ECO:0000256" key="2">
    <source>
        <dbReference type="SAM" id="SignalP"/>
    </source>
</evidence>
<feature type="region of interest" description="Disordered" evidence="1">
    <location>
        <begin position="675"/>
        <end position="696"/>
    </location>
</feature>
<keyword evidence="4" id="KW-1185">Reference proteome</keyword>
<name>A0A5C8ZDT0_9ACTN</name>
<dbReference type="OrthoDB" id="7540161at2"/>
<evidence type="ECO:0000313" key="3">
    <source>
        <dbReference type="EMBL" id="TXR55654.1"/>
    </source>
</evidence>
<sequence length="696" mass="70896">MTITTTTRAAAVATALLLGGTCLAAPAAAAPAQPPAAGQQGQADRKAPQGQRLANTGHLTTLTTRVAPPAQTGHTTYRLAEEPQVGVLWTYAEPSQPPGGPARPGVTSKDGWDLIGGGTYDAATGHWTQGAFNADDVTRAAVAFTRHWRATGDAASREQAYELLRGTTYLQVADGPDAGNVVLWMQPDGLLNRSAEPVELPDPSDSAESYWLARTVWALGEGYAAFAASDAPGDREFAAFLAQRMSLSVDALQRQSLGRYGQWQVADGDRVPGWLITGGADATSEAVLGLASFVGAGGRAADPAVVEKARTALRKYAEGVAAMGTPPTTDVTTRGRGTAAPTHPFGAVLPWTQSRSQWHAWGAQMPAALAEASDVLGDPSLLSPAIDDTTVFTPLLLASGGPDNSLAPAPVDRSQIAYGADARLASVLAVADETGDRKLGTQVAGAAGAWFFGANPAGVPVYDPKTGVTNDGINADRSVNRNSGAESTIHGFLAALALDEHPAAKAIATQQTRVTKRDGLQLVEGESGAASGTAPTGSVVTLPEGKAWTGEAQWSGGAYRSLPTGAATQLALPAAGGPGPRWASVVVDLAAQRGAPAPRLTVAALDMETGRTTALGDVDLRGVEQGVSAGPGSLRALPLGVPLPEGADALVVTSSGAADAGPASLDAVLVVPQTPSLTLSTPDGKRSTTVSTSLTR</sequence>
<protein>
    <submittedName>
        <fullName evidence="3">Uncharacterized protein</fullName>
    </submittedName>
</protein>
<keyword evidence="2" id="KW-0732">Signal</keyword>
<gene>
    <name evidence="3" type="ORF">FMM08_12470</name>
</gene>
<organism evidence="3 4">
    <name type="scientific">Quadrisphaera setariae</name>
    <dbReference type="NCBI Taxonomy" id="2593304"/>
    <lineage>
        <taxon>Bacteria</taxon>
        <taxon>Bacillati</taxon>
        <taxon>Actinomycetota</taxon>
        <taxon>Actinomycetes</taxon>
        <taxon>Kineosporiales</taxon>
        <taxon>Kineosporiaceae</taxon>
        <taxon>Quadrisphaera</taxon>
    </lineage>
</organism>
<reference evidence="3 4" key="1">
    <citation type="submission" date="2019-07" db="EMBL/GenBank/DDBJ databases">
        <title>Quadrisphaera sp. strain DD2A genome sequencing and assembly.</title>
        <authorList>
            <person name="Kim I."/>
        </authorList>
    </citation>
    <scope>NUCLEOTIDE SEQUENCE [LARGE SCALE GENOMIC DNA]</scope>
    <source>
        <strain evidence="3 4">DD2A</strain>
    </source>
</reference>